<keyword evidence="1" id="KW-0812">Transmembrane</keyword>
<dbReference type="Proteomes" id="UP001603857">
    <property type="component" value="Unassembled WGS sequence"/>
</dbReference>
<keyword evidence="1" id="KW-1133">Transmembrane helix</keyword>
<keyword evidence="1" id="KW-0472">Membrane</keyword>
<comment type="caution">
    <text evidence="2">The sequence shown here is derived from an EMBL/GenBank/DDBJ whole genome shotgun (WGS) entry which is preliminary data.</text>
</comment>
<protein>
    <submittedName>
        <fullName evidence="2">Uncharacterized protein</fullName>
    </submittedName>
</protein>
<accession>A0ABD1M4H0</accession>
<dbReference type="EMBL" id="JBGMDY010000006">
    <property type="protein sequence ID" value="KAL2330683.1"/>
    <property type="molecule type" value="Genomic_DNA"/>
</dbReference>
<gene>
    <name evidence="2" type="ORF">Fmac_018264</name>
</gene>
<feature type="transmembrane region" description="Helical" evidence="1">
    <location>
        <begin position="36"/>
        <end position="58"/>
    </location>
</feature>
<dbReference type="AlphaFoldDB" id="A0ABD1M4H0"/>
<evidence type="ECO:0000313" key="2">
    <source>
        <dbReference type="EMBL" id="KAL2330683.1"/>
    </source>
</evidence>
<feature type="transmembrane region" description="Helical" evidence="1">
    <location>
        <begin position="74"/>
        <end position="95"/>
    </location>
</feature>
<proteinExistence type="predicted"/>
<evidence type="ECO:0000313" key="3">
    <source>
        <dbReference type="Proteomes" id="UP001603857"/>
    </source>
</evidence>
<keyword evidence="3" id="KW-1185">Reference proteome</keyword>
<name>A0ABD1M4H0_9FABA</name>
<sequence>MSRCRVVDVIGYFACLGFCYRHEAAIKVIPDHDSSICALIAYRHIVAAICVGLFALYFESVKPMDMWKRSQVQSIVWVVLVKSAGIACMWLSLVYSRMDPMITFDHAAILGMKKFVRPRFKQCAIGVEPISIVTCASHSDIWINMYMAFADDLDIFASRFCRLYVALLWKTDEEATMQGDIYCEDMAQNMADWFKRAPAMSFAKVPSDMFRFLHTRFSEVPSDMIRNTRHRARRNCLMNHKERDQANKGGKIRLKQAERHFAWAKFIRSATLKLKGYDFSTDIPSHSLSGYDIPAGDVETYGCAIQAMIFRPALALAMFIWPAVWKSSKLCYGY</sequence>
<evidence type="ECO:0000256" key="1">
    <source>
        <dbReference type="SAM" id="Phobius"/>
    </source>
</evidence>
<reference evidence="2 3" key="1">
    <citation type="submission" date="2024-08" db="EMBL/GenBank/DDBJ databases">
        <title>Insights into the chromosomal genome structure of Flemingia macrophylla.</title>
        <authorList>
            <person name="Ding Y."/>
            <person name="Zhao Y."/>
            <person name="Bi W."/>
            <person name="Wu M."/>
            <person name="Zhao G."/>
            <person name="Gong Y."/>
            <person name="Li W."/>
            <person name="Zhang P."/>
        </authorList>
    </citation>
    <scope>NUCLEOTIDE SEQUENCE [LARGE SCALE GENOMIC DNA]</scope>
    <source>
        <strain evidence="2">DYQJB</strain>
        <tissue evidence="2">Leaf</tissue>
    </source>
</reference>
<organism evidence="2 3">
    <name type="scientific">Flemingia macrophylla</name>
    <dbReference type="NCBI Taxonomy" id="520843"/>
    <lineage>
        <taxon>Eukaryota</taxon>
        <taxon>Viridiplantae</taxon>
        <taxon>Streptophyta</taxon>
        <taxon>Embryophyta</taxon>
        <taxon>Tracheophyta</taxon>
        <taxon>Spermatophyta</taxon>
        <taxon>Magnoliopsida</taxon>
        <taxon>eudicotyledons</taxon>
        <taxon>Gunneridae</taxon>
        <taxon>Pentapetalae</taxon>
        <taxon>rosids</taxon>
        <taxon>fabids</taxon>
        <taxon>Fabales</taxon>
        <taxon>Fabaceae</taxon>
        <taxon>Papilionoideae</taxon>
        <taxon>50 kb inversion clade</taxon>
        <taxon>NPAAA clade</taxon>
        <taxon>indigoferoid/millettioid clade</taxon>
        <taxon>Phaseoleae</taxon>
        <taxon>Flemingia</taxon>
    </lineage>
</organism>